<dbReference type="Gene3D" id="3.90.320.10">
    <property type="match status" value="1"/>
</dbReference>
<dbReference type="AlphaFoldDB" id="A0A379SVE4"/>
<gene>
    <name evidence="1" type="ORF">NCTC7304_02235</name>
</gene>
<protein>
    <submittedName>
        <fullName evidence="1">Uncharacterized protein</fullName>
    </submittedName>
</protein>
<dbReference type="InterPro" id="IPR011604">
    <property type="entry name" value="PDDEXK-like_dom_sf"/>
</dbReference>
<accession>A0A379SVE4</accession>
<sequence>MIWHDVEQNSEEWELLRLGKATASNFGLIMANEGGAFGEPAKRYALQIALEQIKGCKI</sequence>
<reference evidence="1 2" key="1">
    <citation type="submission" date="2018-06" db="EMBL/GenBank/DDBJ databases">
        <authorList>
            <consortium name="Pathogen Informatics"/>
            <person name="Doyle S."/>
        </authorList>
    </citation>
    <scope>NUCLEOTIDE SEQUENCE [LARGE SCALE GENOMIC DNA]</scope>
    <source>
        <strain evidence="1 2">NCTC7304</strain>
    </source>
</reference>
<dbReference type="EMBL" id="UGXD01000002">
    <property type="protein sequence ID" value="SUG32781.1"/>
    <property type="molecule type" value="Genomic_DNA"/>
</dbReference>
<evidence type="ECO:0000313" key="2">
    <source>
        <dbReference type="Proteomes" id="UP000254762"/>
    </source>
</evidence>
<dbReference type="Proteomes" id="UP000254762">
    <property type="component" value="Unassembled WGS sequence"/>
</dbReference>
<organism evidence="1 2">
    <name type="scientific">Salmonella enterica subsp. arizonae</name>
    <dbReference type="NCBI Taxonomy" id="59203"/>
    <lineage>
        <taxon>Bacteria</taxon>
        <taxon>Pseudomonadati</taxon>
        <taxon>Pseudomonadota</taxon>
        <taxon>Gammaproteobacteria</taxon>
        <taxon>Enterobacterales</taxon>
        <taxon>Enterobacteriaceae</taxon>
        <taxon>Salmonella</taxon>
    </lineage>
</organism>
<dbReference type="SUPFAM" id="SSF52980">
    <property type="entry name" value="Restriction endonuclease-like"/>
    <property type="match status" value="1"/>
</dbReference>
<proteinExistence type="predicted"/>
<name>A0A379SVE4_SALER</name>
<evidence type="ECO:0000313" key="1">
    <source>
        <dbReference type="EMBL" id="SUG32781.1"/>
    </source>
</evidence>
<dbReference type="InterPro" id="IPR011335">
    <property type="entry name" value="Restrct_endonuc-II-like"/>
</dbReference>